<dbReference type="Proteomes" id="UP000198815">
    <property type="component" value="Unassembled WGS sequence"/>
</dbReference>
<feature type="transmembrane region" description="Helical" evidence="6">
    <location>
        <begin position="238"/>
        <end position="261"/>
    </location>
</feature>
<dbReference type="STRING" id="64702.SAMN05443377_10951"/>
<gene>
    <name evidence="7" type="ORF">SAMN05443377_10951</name>
</gene>
<dbReference type="AlphaFoldDB" id="A0A1H9RUR4"/>
<feature type="transmembrane region" description="Helical" evidence="6">
    <location>
        <begin position="204"/>
        <end position="226"/>
    </location>
</feature>
<feature type="transmembrane region" description="Helical" evidence="6">
    <location>
        <begin position="378"/>
        <end position="397"/>
    </location>
</feature>
<dbReference type="Pfam" id="PF02133">
    <property type="entry name" value="Transp_cyt_pur"/>
    <property type="match status" value="1"/>
</dbReference>
<dbReference type="EMBL" id="FOGZ01000009">
    <property type="protein sequence ID" value="SER76298.1"/>
    <property type="molecule type" value="Genomic_DNA"/>
</dbReference>
<dbReference type="GO" id="GO:0015209">
    <property type="term" value="F:cytosine transmembrane transporter activity"/>
    <property type="evidence" value="ECO:0007669"/>
    <property type="project" value="InterPro"/>
</dbReference>
<proteinExistence type="inferred from homology"/>
<feature type="transmembrane region" description="Helical" evidence="6">
    <location>
        <begin position="175"/>
        <end position="192"/>
    </location>
</feature>
<comment type="subcellular location">
    <subcellularLocation>
        <location evidence="1">Membrane</location>
        <topology evidence="1">Multi-pass membrane protein</topology>
    </subcellularLocation>
</comment>
<reference evidence="7 8" key="1">
    <citation type="submission" date="2016-10" db="EMBL/GenBank/DDBJ databases">
        <authorList>
            <person name="de Groot N.N."/>
        </authorList>
    </citation>
    <scope>NUCLEOTIDE SEQUENCE [LARGE SCALE GENOMIC DNA]</scope>
    <source>
        <strain evidence="7 8">DSM 16859</strain>
    </source>
</reference>
<evidence type="ECO:0000313" key="8">
    <source>
        <dbReference type="Proteomes" id="UP000198815"/>
    </source>
</evidence>
<comment type="similarity">
    <text evidence="2">Belongs to the purine-cytosine permease (2.A.39) family.</text>
</comment>
<feature type="transmembrane region" description="Helical" evidence="6">
    <location>
        <begin position="344"/>
        <end position="366"/>
    </location>
</feature>
<dbReference type="Gene3D" id="1.10.4160.10">
    <property type="entry name" value="Hydantoin permease"/>
    <property type="match status" value="1"/>
</dbReference>
<keyword evidence="3 6" id="KW-0812">Transmembrane</keyword>
<protein>
    <submittedName>
        <fullName evidence="7">Putative hydroxymethylpyrimidine transporter CytX</fullName>
    </submittedName>
</protein>
<keyword evidence="8" id="KW-1185">Reference proteome</keyword>
<dbReference type="InterPro" id="IPR030191">
    <property type="entry name" value="CodB"/>
</dbReference>
<evidence type="ECO:0000313" key="7">
    <source>
        <dbReference type="EMBL" id="SER76298.1"/>
    </source>
</evidence>
<feature type="transmembrane region" description="Helical" evidence="6">
    <location>
        <begin position="273"/>
        <end position="291"/>
    </location>
</feature>
<dbReference type="PANTHER" id="PTHR30569">
    <property type="entry name" value="CYTOSINE TRANSPORTER CODB"/>
    <property type="match status" value="1"/>
</dbReference>
<name>A0A1H9RUR4_9ACTN</name>
<organism evidence="7 8">
    <name type="scientific">Propionibacterium cyclohexanicum</name>
    <dbReference type="NCBI Taxonomy" id="64702"/>
    <lineage>
        <taxon>Bacteria</taxon>
        <taxon>Bacillati</taxon>
        <taxon>Actinomycetota</taxon>
        <taxon>Actinomycetes</taxon>
        <taxon>Propionibacteriales</taxon>
        <taxon>Propionibacteriaceae</taxon>
        <taxon>Propionibacterium</taxon>
    </lineage>
</organism>
<evidence type="ECO:0000256" key="5">
    <source>
        <dbReference type="ARBA" id="ARBA00023136"/>
    </source>
</evidence>
<feature type="transmembrane region" description="Helical" evidence="6">
    <location>
        <begin position="37"/>
        <end position="59"/>
    </location>
</feature>
<dbReference type="RefSeq" id="WP_245725752.1">
    <property type="nucleotide sequence ID" value="NZ_FOGZ01000009.1"/>
</dbReference>
<sequence>MSGAPVLPDASRAAPAISARAEAPLTLTRHPARVLGFWPQCAMWGSFGVTLFGPLTGALVTESVGSLPGGLLACAIGTLIAALLLGGAAAIGARLGTPSMVGLRGMLGHRASIVPTVLNIAQNIGWATMEIVVISSAAAAIAGPAWRWPFVVAAGAAATVMSVRPLGTVTFLRTVMLWLVIAGSVYLFVMVLRQPAHPIAQDEVAGLWPGVDLAAAQVVSFAPLAADYSRHSTSGRAAFGSASLGYGLAIFGYYCLGVVAVGHLGGDVGGTHLLGALMALPAGAIAVALLLTDEVDDAFADIYSAAVSVHNIAPGIDRRTTAIIMGVVSTALAGVLDFDQYESFLYLIGSAFVPLFAVAVVDFFWVSGGRWDTSSAATFRWPPALAWLLGFVAYQLIQPGSVPGWSALWAAIRRAAGVHTPGWVGSTLGSMVVAGASAWLLGQLANRLTHPGHRLGASARAHRD</sequence>
<evidence type="ECO:0000256" key="6">
    <source>
        <dbReference type="SAM" id="Phobius"/>
    </source>
</evidence>
<feature type="transmembrane region" description="Helical" evidence="6">
    <location>
        <begin position="71"/>
        <end position="93"/>
    </location>
</feature>
<evidence type="ECO:0000256" key="4">
    <source>
        <dbReference type="ARBA" id="ARBA00022989"/>
    </source>
</evidence>
<accession>A0A1H9RUR4</accession>
<dbReference type="InterPro" id="IPR001248">
    <property type="entry name" value="Pur-cyt_permease"/>
</dbReference>
<keyword evidence="4 6" id="KW-1133">Transmembrane helix</keyword>
<evidence type="ECO:0000256" key="2">
    <source>
        <dbReference type="ARBA" id="ARBA00008974"/>
    </source>
</evidence>
<evidence type="ECO:0000256" key="3">
    <source>
        <dbReference type="ARBA" id="ARBA00022692"/>
    </source>
</evidence>
<dbReference type="GO" id="GO:0005886">
    <property type="term" value="C:plasma membrane"/>
    <property type="evidence" value="ECO:0007669"/>
    <property type="project" value="TreeGrafter"/>
</dbReference>
<dbReference type="PANTHER" id="PTHR30569:SF0">
    <property type="entry name" value="CYTOSINE PERMEASE"/>
    <property type="match status" value="1"/>
</dbReference>
<feature type="transmembrane region" description="Helical" evidence="6">
    <location>
        <begin position="423"/>
        <end position="441"/>
    </location>
</feature>
<evidence type="ECO:0000256" key="1">
    <source>
        <dbReference type="ARBA" id="ARBA00004141"/>
    </source>
</evidence>
<keyword evidence="5 6" id="KW-0472">Membrane</keyword>